<name>A0A0G1M6L0_9BACT</name>
<dbReference type="SMART" id="SM00028">
    <property type="entry name" value="TPR"/>
    <property type="match status" value="4"/>
</dbReference>
<dbReference type="PROSITE" id="PS50005">
    <property type="entry name" value="TPR"/>
    <property type="match status" value="1"/>
</dbReference>
<dbReference type="Gene3D" id="1.25.40.10">
    <property type="entry name" value="Tetratricopeptide repeat domain"/>
    <property type="match status" value="1"/>
</dbReference>
<dbReference type="InterPro" id="IPR011990">
    <property type="entry name" value="TPR-like_helical_dom_sf"/>
</dbReference>
<dbReference type="Pfam" id="PF13181">
    <property type="entry name" value="TPR_8"/>
    <property type="match status" value="2"/>
</dbReference>
<organism evidence="2 3">
    <name type="scientific">Candidatus Giovannonibacteria bacterium GW2011_GWA2_45_21</name>
    <dbReference type="NCBI Taxonomy" id="1618649"/>
    <lineage>
        <taxon>Bacteria</taxon>
        <taxon>Candidatus Giovannoniibacteriota</taxon>
    </lineage>
</organism>
<gene>
    <name evidence="2" type="ORF">UX06_C0032G0026</name>
</gene>
<feature type="repeat" description="TPR" evidence="1">
    <location>
        <begin position="83"/>
        <end position="116"/>
    </location>
</feature>
<sequence length="266" mass="30195">MKRWEIIVAICSILLFGFLFSRDLFARLAWQKYHSPATALTLASQDTRTLMNLGNYYFNGGAYDLRRAKRAYEKTLRVDSKILWGHYQLGRIYFVEGKFDSALEEIDRELKANPENLRSLYVRGLIYGYRGQAGDLAKAEVDFQRFTQWIPGEWGGYNDLAWILAKSGKYEESKNAVLQAFESVPNGRENPWLWNSLGVALLNLGKISEAKTAFENALRYSEGITEAEWQKAYPGNNPASAGEGPQAFRNAIKENLRRAGADVSVQ</sequence>
<dbReference type="InterPro" id="IPR019734">
    <property type="entry name" value="TPR_rpt"/>
</dbReference>
<protein>
    <submittedName>
        <fullName evidence="2">Uncharacterized protein</fullName>
    </submittedName>
</protein>
<reference evidence="2 3" key="1">
    <citation type="journal article" date="2015" name="Nature">
        <title>rRNA introns, odd ribosomes, and small enigmatic genomes across a large radiation of phyla.</title>
        <authorList>
            <person name="Brown C.T."/>
            <person name="Hug L.A."/>
            <person name="Thomas B.C."/>
            <person name="Sharon I."/>
            <person name="Castelle C.J."/>
            <person name="Singh A."/>
            <person name="Wilkins M.J."/>
            <person name="Williams K.H."/>
            <person name="Banfield J.F."/>
        </authorList>
    </citation>
    <scope>NUCLEOTIDE SEQUENCE [LARGE SCALE GENOMIC DNA]</scope>
</reference>
<evidence type="ECO:0000256" key="1">
    <source>
        <dbReference type="PROSITE-ProRule" id="PRU00339"/>
    </source>
</evidence>
<keyword evidence="1" id="KW-0802">TPR repeat</keyword>
<dbReference type="PANTHER" id="PTHR12558:SF13">
    <property type="entry name" value="CELL DIVISION CYCLE PROTEIN 27 HOMOLOG"/>
    <property type="match status" value="1"/>
</dbReference>
<proteinExistence type="predicted"/>
<accession>A0A0G1M6L0</accession>
<dbReference type="Proteomes" id="UP000034696">
    <property type="component" value="Unassembled WGS sequence"/>
</dbReference>
<evidence type="ECO:0000313" key="2">
    <source>
        <dbReference type="EMBL" id="KKU03886.1"/>
    </source>
</evidence>
<evidence type="ECO:0000313" key="3">
    <source>
        <dbReference type="Proteomes" id="UP000034696"/>
    </source>
</evidence>
<dbReference type="AlphaFoldDB" id="A0A0G1M6L0"/>
<comment type="caution">
    <text evidence="2">The sequence shown here is derived from an EMBL/GenBank/DDBJ whole genome shotgun (WGS) entry which is preliminary data.</text>
</comment>
<dbReference type="EMBL" id="LCKT01000032">
    <property type="protein sequence ID" value="KKU03886.1"/>
    <property type="molecule type" value="Genomic_DNA"/>
</dbReference>
<dbReference type="PANTHER" id="PTHR12558">
    <property type="entry name" value="CELL DIVISION CYCLE 16,23,27"/>
    <property type="match status" value="1"/>
</dbReference>
<dbReference type="SUPFAM" id="SSF48452">
    <property type="entry name" value="TPR-like"/>
    <property type="match status" value="1"/>
</dbReference>
<dbReference type="Pfam" id="PF13432">
    <property type="entry name" value="TPR_16"/>
    <property type="match status" value="1"/>
</dbReference>